<dbReference type="Proteomes" id="UP001190700">
    <property type="component" value="Unassembled WGS sequence"/>
</dbReference>
<feature type="compositionally biased region" description="Polar residues" evidence="1">
    <location>
        <begin position="56"/>
        <end position="65"/>
    </location>
</feature>
<dbReference type="EMBL" id="LGRX02009751">
    <property type="protein sequence ID" value="KAK3271436.1"/>
    <property type="molecule type" value="Genomic_DNA"/>
</dbReference>
<accession>A0AAE0G4I8</accession>
<name>A0AAE0G4I8_9CHLO</name>
<organism evidence="2 3">
    <name type="scientific">Cymbomonas tetramitiformis</name>
    <dbReference type="NCBI Taxonomy" id="36881"/>
    <lineage>
        <taxon>Eukaryota</taxon>
        <taxon>Viridiplantae</taxon>
        <taxon>Chlorophyta</taxon>
        <taxon>Pyramimonadophyceae</taxon>
        <taxon>Pyramimonadales</taxon>
        <taxon>Pyramimonadaceae</taxon>
        <taxon>Cymbomonas</taxon>
    </lineage>
</organism>
<evidence type="ECO:0000313" key="2">
    <source>
        <dbReference type="EMBL" id="KAK3271436.1"/>
    </source>
</evidence>
<feature type="region of interest" description="Disordered" evidence="1">
    <location>
        <begin position="56"/>
        <end position="76"/>
    </location>
</feature>
<dbReference type="AlphaFoldDB" id="A0AAE0G4I8"/>
<comment type="caution">
    <text evidence="2">The sequence shown here is derived from an EMBL/GenBank/DDBJ whole genome shotgun (WGS) entry which is preliminary data.</text>
</comment>
<feature type="region of interest" description="Disordered" evidence="1">
    <location>
        <begin position="15"/>
        <end position="35"/>
    </location>
</feature>
<proteinExistence type="predicted"/>
<keyword evidence="3" id="KW-1185">Reference proteome</keyword>
<sequence length="159" mass="17679">MLKWAAQSLESLDQIAARAKDTHPQGSDDGTEPYFPVDEEEEFLFGNDANVFQSTSTFETHAQSSQDDDQGAPTESTIYKSKFSAPTIRVAQEARSQRLDREARELGWDQEELKAEYDANLEKLQAQLLSLSACQLFSPSIFRTAGGTESQPQPAPFLT</sequence>
<reference evidence="2 3" key="1">
    <citation type="journal article" date="2015" name="Genome Biol. Evol.">
        <title>Comparative Genomics of a Bacterivorous Green Alga Reveals Evolutionary Causalities and Consequences of Phago-Mixotrophic Mode of Nutrition.</title>
        <authorList>
            <person name="Burns J.A."/>
            <person name="Paasch A."/>
            <person name="Narechania A."/>
            <person name="Kim E."/>
        </authorList>
    </citation>
    <scope>NUCLEOTIDE SEQUENCE [LARGE SCALE GENOMIC DNA]</scope>
    <source>
        <strain evidence="2 3">PLY_AMNH</strain>
    </source>
</reference>
<evidence type="ECO:0000256" key="1">
    <source>
        <dbReference type="SAM" id="MobiDB-lite"/>
    </source>
</evidence>
<gene>
    <name evidence="2" type="ORF">CYMTET_20215</name>
</gene>
<evidence type="ECO:0000313" key="3">
    <source>
        <dbReference type="Proteomes" id="UP001190700"/>
    </source>
</evidence>
<protein>
    <submittedName>
        <fullName evidence="2">Uncharacterized protein</fullName>
    </submittedName>
</protein>